<evidence type="ECO:0000256" key="2">
    <source>
        <dbReference type="ARBA" id="ARBA00023004"/>
    </source>
</evidence>
<dbReference type="PANTHER" id="PTHR47582">
    <property type="entry name" value="P450, PUTATIVE (EUROFUNG)-RELATED"/>
    <property type="match status" value="1"/>
</dbReference>
<dbReference type="EMBL" id="ML987200">
    <property type="protein sequence ID" value="KAF2245790.1"/>
    <property type="molecule type" value="Genomic_DNA"/>
</dbReference>
<evidence type="ECO:0000256" key="1">
    <source>
        <dbReference type="ARBA" id="ARBA00022723"/>
    </source>
</evidence>
<evidence type="ECO:0000256" key="3">
    <source>
        <dbReference type="RuleBase" id="RU000461"/>
    </source>
</evidence>
<dbReference type="InterPro" id="IPR053007">
    <property type="entry name" value="CYP450_monoxygenase_sec-met"/>
</dbReference>
<keyword evidence="2 3" id="KW-0408">Iron</keyword>
<keyword evidence="3" id="KW-0349">Heme</keyword>
<dbReference type="GeneID" id="54587091"/>
<feature type="compositionally biased region" description="Basic and acidic residues" evidence="4">
    <location>
        <begin position="89"/>
        <end position="102"/>
    </location>
</feature>
<dbReference type="GO" id="GO:0020037">
    <property type="term" value="F:heme binding"/>
    <property type="evidence" value="ECO:0007669"/>
    <property type="project" value="InterPro"/>
</dbReference>
<dbReference type="GO" id="GO:0016705">
    <property type="term" value="F:oxidoreductase activity, acting on paired donors, with incorporation or reduction of molecular oxygen"/>
    <property type="evidence" value="ECO:0007669"/>
    <property type="project" value="InterPro"/>
</dbReference>
<dbReference type="InterPro" id="IPR017972">
    <property type="entry name" value="Cyt_P450_CS"/>
</dbReference>
<dbReference type="PANTHER" id="PTHR47582:SF1">
    <property type="entry name" value="P450, PUTATIVE (EUROFUNG)-RELATED"/>
    <property type="match status" value="1"/>
</dbReference>
<dbReference type="AlphaFoldDB" id="A0A6A6I8E8"/>
<organism evidence="5 6">
    <name type="scientific">Trematosphaeria pertusa</name>
    <dbReference type="NCBI Taxonomy" id="390896"/>
    <lineage>
        <taxon>Eukaryota</taxon>
        <taxon>Fungi</taxon>
        <taxon>Dikarya</taxon>
        <taxon>Ascomycota</taxon>
        <taxon>Pezizomycotina</taxon>
        <taxon>Dothideomycetes</taxon>
        <taxon>Pleosporomycetidae</taxon>
        <taxon>Pleosporales</taxon>
        <taxon>Massarineae</taxon>
        <taxon>Trematosphaeriaceae</taxon>
        <taxon>Trematosphaeria</taxon>
    </lineage>
</organism>
<proteinExistence type="inferred from homology"/>
<reference evidence="5" key="1">
    <citation type="journal article" date="2020" name="Stud. Mycol.">
        <title>101 Dothideomycetes genomes: a test case for predicting lifestyles and emergence of pathogens.</title>
        <authorList>
            <person name="Haridas S."/>
            <person name="Albert R."/>
            <person name="Binder M."/>
            <person name="Bloem J."/>
            <person name="Labutti K."/>
            <person name="Salamov A."/>
            <person name="Andreopoulos B."/>
            <person name="Baker S."/>
            <person name="Barry K."/>
            <person name="Bills G."/>
            <person name="Bluhm B."/>
            <person name="Cannon C."/>
            <person name="Castanera R."/>
            <person name="Culley D."/>
            <person name="Daum C."/>
            <person name="Ezra D."/>
            <person name="Gonzalez J."/>
            <person name="Henrissat B."/>
            <person name="Kuo A."/>
            <person name="Liang C."/>
            <person name="Lipzen A."/>
            <person name="Lutzoni F."/>
            <person name="Magnuson J."/>
            <person name="Mondo S."/>
            <person name="Nolan M."/>
            <person name="Ohm R."/>
            <person name="Pangilinan J."/>
            <person name="Park H.-J."/>
            <person name="Ramirez L."/>
            <person name="Alfaro M."/>
            <person name="Sun H."/>
            <person name="Tritt A."/>
            <person name="Yoshinaga Y."/>
            <person name="Zwiers L.-H."/>
            <person name="Turgeon B."/>
            <person name="Goodwin S."/>
            <person name="Spatafora J."/>
            <person name="Crous P."/>
            <person name="Grigoriev I."/>
        </authorList>
    </citation>
    <scope>NUCLEOTIDE SEQUENCE</scope>
    <source>
        <strain evidence="5">CBS 122368</strain>
    </source>
</reference>
<gene>
    <name evidence="5" type="ORF">BU26DRAFT_568334</name>
</gene>
<dbReference type="GO" id="GO:0005506">
    <property type="term" value="F:iron ion binding"/>
    <property type="evidence" value="ECO:0007669"/>
    <property type="project" value="InterPro"/>
</dbReference>
<feature type="region of interest" description="Disordered" evidence="4">
    <location>
        <begin position="83"/>
        <end position="102"/>
    </location>
</feature>
<dbReference type="Gene3D" id="1.10.630.10">
    <property type="entry name" value="Cytochrome P450"/>
    <property type="match status" value="1"/>
</dbReference>
<dbReference type="RefSeq" id="XP_033680794.1">
    <property type="nucleotide sequence ID" value="XM_033833761.1"/>
</dbReference>
<dbReference type="InterPro" id="IPR036396">
    <property type="entry name" value="Cyt_P450_sf"/>
</dbReference>
<keyword evidence="6" id="KW-1185">Reference proteome</keyword>
<evidence type="ECO:0008006" key="7">
    <source>
        <dbReference type="Google" id="ProtNLM"/>
    </source>
</evidence>
<dbReference type="Pfam" id="PF00067">
    <property type="entry name" value="p450"/>
    <property type="match status" value="1"/>
</dbReference>
<dbReference type="Proteomes" id="UP000800094">
    <property type="component" value="Unassembled WGS sequence"/>
</dbReference>
<accession>A0A6A6I8E8</accession>
<dbReference type="GO" id="GO:0004497">
    <property type="term" value="F:monooxygenase activity"/>
    <property type="evidence" value="ECO:0007669"/>
    <property type="project" value="UniProtKB-KW"/>
</dbReference>
<dbReference type="SUPFAM" id="SSF48264">
    <property type="entry name" value="Cytochrome P450"/>
    <property type="match status" value="1"/>
</dbReference>
<dbReference type="InterPro" id="IPR001128">
    <property type="entry name" value="Cyt_P450"/>
</dbReference>
<keyword evidence="3" id="KW-0503">Monooxygenase</keyword>
<evidence type="ECO:0000256" key="4">
    <source>
        <dbReference type="SAM" id="MobiDB-lite"/>
    </source>
</evidence>
<keyword evidence="3" id="KW-0560">Oxidoreductase</keyword>
<sequence>MTVITPENVLHTDKTTDKTIWGPGAASFSHRRFVNSQANKKTLNPAAFRAFGGGATLCPGRHFATTEILAAAAMLIARFEMEPAGGEGRWPEPDRQNSKLWA</sequence>
<name>A0A6A6I8E8_9PLEO</name>
<keyword evidence="1 3" id="KW-0479">Metal-binding</keyword>
<evidence type="ECO:0000313" key="5">
    <source>
        <dbReference type="EMBL" id="KAF2245790.1"/>
    </source>
</evidence>
<protein>
    <recommendedName>
        <fullName evidence="7">Cytochrome P450</fullName>
    </recommendedName>
</protein>
<comment type="similarity">
    <text evidence="3">Belongs to the cytochrome P450 family.</text>
</comment>
<dbReference type="OrthoDB" id="3366823at2759"/>
<dbReference type="PROSITE" id="PS00086">
    <property type="entry name" value="CYTOCHROME_P450"/>
    <property type="match status" value="1"/>
</dbReference>
<evidence type="ECO:0000313" key="6">
    <source>
        <dbReference type="Proteomes" id="UP000800094"/>
    </source>
</evidence>